<dbReference type="AlphaFoldDB" id="A0ABD0R9R2"/>
<evidence type="ECO:0000313" key="2">
    <source>
        <dbReference type="Proteomes" id="UP001529510"/>
    </source>
</evidence>
<keyword evidence="2" id="KW-1185">Reference proteome</keyword>
<sequence>MSFRPFLISSDGHDRCLTCLGRKHAEAAFVDGSCVHCERMPMATLRGCLCLGSSAALVKSKGDLRITVQNAPLNPPLVVPSSCRTRAPVLLVRTSLAMSIAASEEGLTPDEADESRCTCARKMPPPGGIVLVSRPRLAASALHAMAILQVHQAKALKQLHQGGSDPRLMQELRTATDFALRATKVMSTMVVQERHLWLNLAQMSDADKVRFLDAPISQAGLFGDTEGVTSLLPPTSGSLGLWPRAVTLSDVLPPQVLSRSLSSREPGVKVGAACRSVTLLQNASSSGLPHRGYVSDCSLDPTCSESGGVVIAPQPVSLVDPDSPARLYNPIQTAPAQIQRCLCSACGDCGSSGEERNRAGPSSRDE</sequence>
<dbReference type="Proteomes" id="UP001529510">
    <property type="component" value="Unassembled WGS sequence"/>
</dbReference>
<name>A0ABD0R9R2_CIRMR</name>
<proteinExistence type="predicted"/>
<accession>A0ABD0R9R2</accession>
<organism evidence="1 2">
    <name type="scientific">Cirrhinus mrigala</name>
    <name type="common">Mrigala</name>
    <dbReference type="NCBI Taxonomy" id="683832"/>
    <lineage>
        <taxon>Eukaryota</taxon>
        <taxon>Metazoa</taxon>
        <taxon>Chordata</taxon>
        <taxon>Craniata</taxon>
        <taxon>Vertebrata</taxon>
        <taxon>Euteleostomi</taxon>
        <taxon>Actinopterygii</taxon>
        <taxon>Neopterygii</taxon>
        <taxon>Teleostei</taxon>
        <taxon>Ostariophysi</taxon>
        <taxon>Cypriniformes</taxon>
        <taxon>Cyprinidae</taxon>
        <taxon>Labeoninae</taxon>
        <taxon>Labeonini</taxon>
        <taxon>Cirrhinus</taxon>
    </lineage>
</organism>
<dbReference type="EMBL" id="JAMKFB020000004">
    <property type="protein sequence ID" value="KAL0195227.1"/>
    <property type="molecule type" value="Genomic_DNA"/>
</dbReference>
<comment type="caution">
    <text evidence="1">The sequence shown here is derived from an EMBL/GenBank/DDBJ whole genome shotgun (WGS) entry which is preliminary data.</text>
</comment>
<feature type="non-terminal residue" evidence="1">
    <location>
        <position position="366"/>
    </location>
</feature>
<protein>
    <submittedName>
        <fullName evidence="1">Uncharacterized protein</fullName>
    </submittedName>
</protein>
<reference evidence="1 2" key="1">
    <citation type="submission" date="2024-05" db="EMBL/GenBank/DDBJ databases">
        <title>Genome sequencing and assembly of Indian major carp, Cirrhinus mrigala (Hamilton, 1822).</title>
        <authorList>
            <person name="Mohindra V."/>
            <person name="Chowdhury L.M."/>
            <person name="Lal K."/>
            <person name="Jena J.K."/>
        </authorList>
    </citation>
    <scope>NUCLEOTIDE SEQUENCE [LARGE SCALE GENOMIC DNA]</scope>
    <source>
        <strain evidence="1">CM1030</strain>
        <tissue evidence="1">Blood</tissue>
    </source>
</reference>
<gene>
    <name evidence="1" type="ORF">M9458_008799</name>
</gene>
<evidence type="ECO:0000313" key="1">
    <source>
        <dbReference type="EMBL" id="KAL0195227.1"/>
    </source>
</evidence>